<organism evidence="3 4">
    <name type="scientific">Banduia mediterranea</name>
    <dbReference type="NCBI Taxonomy" id="3075609"/>
    <lineage>
        <taxon>Bacteria</taxon>
        <taxon>Pseudomonadati</taxon>
        <taxon>Pseudomonadota</taxon>
        <taxon>Gammaproteobacteria</taxon>
        <taxon>Nevskiales</taxon>
        <taxon>Algiphilaceae</taxon>
        <taxon>Banduia</taxon>
    </lineage>
</organism>
<reference evidence="3 4" key="1">
    <citation type="submission" date="2023-09" db="EMBL/GenBank/DDBJ databases">
        <authorList>
            <person name="Rey-Velasco X."/>
        </authorList>
    </citation>
    <scope>NUCLEOTIDE SEQUENCE [LARGE SCALE GENOMIC DNA]</scope>
    <source>
        <strain evidence="3 4">W345</strain>
    </source>
</reference>
<evidence type="ECO:0000256" key="1">
    <source>
        <dbReference type="SAM" id="Phobius"/>
    </source>
</evidence>
<keyword evidence="1" id="KW-0812">Transmembrane</keyword>
<name>A0ABU2WNK3_9GAMM</name>
<accession>A0ABU2WNK3</accession>
<evidence type="ECO:0000259" key="2">
    <source>
        <dbReference type="Pfam" id="PF22150"/>
    </source>
</evidence>
<evidence type="ECO:0000313" key="4">
    <source>
        <dbReference type="Proteomes" id="UP001254608"/>
    </source>
</evidence>
<dbReference type="InterPro" id="IPR054402">
    <property type="entry name" value="Tt1218-like_dom"/>
</dbReference>
<feature type="domain" description="Type IV pilin Tt1218-like" evidence="2">
    <location>
        <begin position="23"/>
        <end position="92"/>
    </location>
</feature>
<feature type="transmembrane region" description="Helical" evidence="1">
    <location>
        <begin position="6"/>
        <end position="27"/>
    </location>
</feature>
<dbReference type="NCBIfam" id="TIGR02523">
    <property type="entry name" value="type_IV_pilV"/>
    <property type="match status" value="1"/>
</dbReference>
<comment type="caution">
    <text evidence="3">The sequence shown here is derived from an EMBL/GenBank/DDBJ whole genome shotgun (WGS) entry which is preliminary data.</text>
</comment>
<keyword evidence="4" id="KW-1185">Reference proteome</keyword>
<dbReference type="EMBL" id="JAVRIC010000030">
    <property type="protein sequence ID" value="MDT0498931.1"/>
    <property type="molecule type" value="Genomic_DNA"/>
</dbReference>
<gene>
    <name evidence="3" type="primary">pilV</name>
    <name evidence="3" type="ORF">RM530_16420</name>
</gene>
<proteinExistence type="predicted"/>
<sequence>MTLIEILVTIFVTGVGLLGVANLQVVAKRINYEALQRTTATALVQDIAERMRANPSNLAAYVTDDVTALTGTSNCAASDGGCSTAELAVFDLERWRRKLVGEDQVDATTGDETGGLVSPTGCVIQADTGVYWVVVAWRGMNAAAPPDSAVPASDPSRNTCGLALGRYDDPDQDGNDDRMRRFVAVPVLASDPYLD</sequence>
<dbReference type="Proteomes" id="UP001254608">
    <property type="component" value="Unassembled WGS sequence"/>
</dbReference>
<dbReference type="InterPro" id="IPR013362">
    <property type="entry name" value="Pilus_4_PilV"/>
</dbReference>
<dbReference type="Pfam" id="PF22150">
    <property type="entry name" value="Tt1218-like"/>
    <property type="match status" value="1"/>
</dbReference>
<keyword evidence="1" id="KW-0472">Membrane</keyword>
<protein>
    <submittedName>
        <fullName evidence="3">Type IV pilus modification protein PilV</fullName>
    </submittedName>
</protein>
<keyword evidence="1" id="KW-1133">Transmembrane helix</keyword>
<evidence type="ECO:0000313" key="3">
    <source>
        <dbReference type="EMBL" id="MDT0498931.1"/>
    </source>
</evidence>